<dbReference type="PANTHER" id="PTHR20941">
    <property type="entry name" value="FOLATE SYNTHESIS PROTEINS"/>
    <property type="match status" value="1"/>
</dbReference>
<dbReference type="SUPFAM" id="SSF51717">
    <property type="entry name" value="Dihydropteroate synthetase-like"/>
    <property type="match status" value="1"/>
</dbReference>
<evidence type="ECO:0000256" key="4">
    <source>
        <dbReference type="ARBA" id="ARBA00004763"/>
    </source>
</evidence>
<feature type="domain" description="Pterin-binding" evidence="16">
    <location>
        <begin position="21"/>
        <end position="301"/>
    </location>
</feature>
<dbReference type="InterPro" id="IPR000550">
    <property type="entry name" value="Hppk"/>
</dbReference>
<dbReference type="EMBL" id="JQCP01000002">
    <property type="protein sequence ID" value="KRO02402.1"/>
    <property type="molecule type" value="Genomic_DNA"/>
</dbReference>
<evidence type="ECO:0000256" key="9">
    <source>
        <dbReference type="ARBA" id="ARBA00022723"/>
    </source>
</evidence>
<dbReference type="Proteomes" id="UP000051927">
    <property type="component" value="Unassembled WGS sequence"/>
</dbReference>
<evidence type="ECO:0000313" key="17">
    <source>
        <dbReference type="EMBL" id="KRO02402.1"/>
    </source>
</evidence>
<dbReference type="GeneID" id="84904626"/>
<evidence type="ECO:0000256" key="10">
    <source>
        <dbReference type="ARBA" id="ARBA00022741"/>
    </source>
</evidence>
<keyword evidence="10" id="KW-0547">Nucleotide-binding</keyword>
<dbReference type="Pfam" id="PF01288">
    <property type="entry name" value="HPPK"/>
    <property type="match status" value="1"/>
</dbReference>
<dbReference type="PROSITE" id="PS00792">
    <property type="entry name" value="DHPS_1"/>
    <property type="match status" value="1"/>
</dbReference>
<comment type="similarity">
    <text evidence="7">In the C-terminal section; belongs to the DHPS family.</text>
</comment>
<dbReference type="PROSITE" id="PS00793">
    <property type="entry name" value="DHPS_2"/>
    <property type="match status" value="1"/>
</dbReference>
<evidence type="ECO:0000256" key="14">
    <source>
        <dbReference type="ARBA" id="ARBA00022909"/>
    </source>
</evidence>
<dbReference type="NCBIfam" id="TIGR01496">
    <property type="entry name" value="DHPS"/>
    <property type="match status" value="1"/>
</dbReference>
<evidence type="ECO:0000313" key="18">
    <source>
        <dbReference type="Proteomes" id="UP000051927"/>
    </source>
</evidence>
<accession>A0ABR5Q0Y1</accession>
<name>A0ABR5Q0Y1_9ACTN</name>
<evidence type="ECO:0000256" key="7">
    <source>
        <dbReference type="ARBA" id="ARBA00009951"/>
    </source>
</evidence>
<comment type="catalytic activity">
    <reaction evidence="1">
        <text>(7,8-dihydropterin-6-yl)methyl diphosphate + 4-aminobenzoate = 7,8-dihydropteroate + diphosphate</text>
        <dbReference type="Rhea" id="RHEA:19949"/>
        <dbReference type="ChEBI" id="CHEBI:17836"/>
        <dbReference type="ChEBI" id="CHEBI:17839"/>
        <dbReference type="ChEBI" id="CHEBI:33019"/>
        <dbReference type="ChEBI" id="CHEBI:72950"/>
        <dbReference type="EC" id="2.5.1.15"/>
    </reaction>
</comment>
<gene>
    <name evidence="17" type="ORF">IV60_GL000839</name>
</gene>
<evidence type="ECO:0000256" key="12">
    <source>
        <dbReference type="ARBA" id="ARBA00022840"/>
    </source>
</evidence>
<dbReference type="InterPro" id="IPR045031">
    <property type="entry name" value="DHP_synth-like"/>
</dbReference>
<dbReference type="CDD" id="cd00739">
    <property type="entry name" value="DHPS"/>
    <property type="match status" value="1"/>
</dbReference>
<dbReference type="PROSITE" id="PS50972">
    <property type="entry name" value="PTERIN_BINDING"/>
    <property type="match status" value="1"/>
</dbReference>
<reference evidence="17 18" key="1">
    <citation type="journal article" date="2015" name="Genome Announc.">
        <title>Expanding the biotechnology potential of lactobacilli through comparative genomics of 213 strains and associated genera.</title>
        <authorList>
            <person name="Sun Z."/>
            <person name="Harris H.M."/>
            <person name="McCann A."/>
            <person name="Guo C."/>
            <person name="Argimon S."/>
            <person name="Zhang W."/>
            <person name="Yang X."/>
            <person name="Jeffery I.B."/>
            <person name="Cooney J.C."/>
            <person name="Kagawa T.F."/>
            <person name="Liu W."/>
            <person name="Song Y."/>
            <person name="Salvetti E."/>
            <person name="Wrobel A."/>
            <person name="Rasinkangas P."/>
            <person name="Parkhill J."/>
            <person name="Rea M.C."/>
            <person name="O'Sullivan O."/>
            <person name="Ritari J."/>
            <person name="Douillard F.P."/>
            <person name="Paul Ross R."/>
            <person name="Yang R."/>
            <person name="Briner A.E."/>
            <person name="Felis G.E."/>
            <person name="de Vos W.M."/>
            <person name="Barrangou R."/>
            <person name="Klaenhammer T.R."/>
            <person name="Caufield P.W."/>
            <person name="Cui Y."/>
            <person name="Zhang H."/>
            <person name="O'Toole P.W."/>
        </authorList>
    </citation>
    <scope>NUCLEOTIDE SEQUENCE [LARGE SCALE GENOMIC DNA]</scope>
    <source>
        <strain evidence="17 18">DSM 7090</strain>
    </source>
</reference>
<comment type="caution">
    <text evidence="17">The sequence shown here is derived from an EMBL/GenBank/DDBJ whole genome shotgun (WGS) entry which is preliminary data.</text>
</comment>
<evidence type="ECO:0000256" key="13">
    <source>
        <dbReference type="ARBA" id="ARBA00022842"/>
    </source>
</evidence>
<comment type="catalytic activity">
    <reaction evidence="2">
        <text>6-hydroxymethyl-7,8-dihydropterin + ATP = (7,8-dihydropterin-6-yl)methyl diphosphate + AMP + H(+)</text>
        <dbReference type="Rhea" id="RHEA:11412"/>
        <dbReference type="ChEBI" id="CHEBI:15378"/>
        <dbReference type="ChEBI" id="CHEBI:30616"/>
        <dbReference type="ChEBI" id="CHEBI:44841"/>
        <dbReference type="ChEBI" id="CHEBI:72950"/>
        <dbReference type="ChEBI" id="CHEBI:456215"/>
        <dbReference type="EC" id="2.7.6.3"/>
    </reaction>
</comment>
<dbReference type="InterPro" id="IPR006390">
    <property type="entry name" value="DHP_synth_dom"/>
</dbReference>
<dbReference type="InterPro" id="IPR000489">
    <property type="entry name" value="Pterin-binding_dom"/>
</dbReference>
<evidence type="ECO:0000256" key="2">
    <source>
        <dbReference type="ARBA" id="ARBA00000198"/>
    </source>
</evidence>
<dbReference type="Gene3D" id="3.30.70.560">
    <property type="entry name" value="7,8-Dihydro-6-hydroxymethylpterin-pyrophosphokinase HPPK"/>
    <property type="match status" value="1"/>
</dbReference>
<dbReference type="RefSeq" id="WP_003148925.1">
    <property type="nucleotide sequence ID" value="NZ_CAUPIQ010000005.1"/>
</dbReference>
<keyword evidence="11" id="KW-0418">Kinase</keyword>
<organism evidence="17 18">
    <name type="scientific">Lancefieldella rimae</name>
    <dbReference type="NCBI Taxonomy" id="1383"/>
    <lineage>
        <taxon>Bacteria</taxon>
        <taxon>Bacillati</taxon>
        <taxon>Actinomycetota</taxon>
        <taxon>Coriobacteriia</taxon>
        <taxon>Coriobacteriales</taxon>
        <taxon>Atopobiaceae</taxon>
        <taxon>Lancefieldella</taxon>
    </lineage>
</organism>
<keyword evidence="18" id="KW-1185">Reference proteome</keyword>
<evidence type="ECO:0000256" key="11">
    <source>
        <dbReference type="ARBA" id="ARBA00022777"/>
    </source>
</evidence>
<proteinExistence type="inferred from homology"/>
<dbReference type="InterPro" id="IPR035907">
    <property type="entry name" value="Hppk_sf"/>
</dbReference>
<evidence type="ECO:0000256" key="8">
    <source>
        <dbReference type="ARBA" id="ARBA00022679"/>
    </source>
</evidence>
<keyword evidence="8" id="KW-0808">Transferase</keyword>
<keyword evidence="12" id="KW-0067">ATP-binding</keyword>
<dbReference type="PANTHER" id="PTHR20941:SF1">
    <property type="entry name" value="FOLIC ACID SYNTHESIS PROTEIN FOL1"/>
    <property type="match status" value="1"/>
</dbReference>
<dbReference type="NCBIfam" id="TIGR01498">
    <property type="entry name" value="folK"/>
    <property type="match status" value="1"/>
</dbReference>
<keyword evidence="15" id="KW-0511">Multifunctional enzyme</keyword>
<sequence>MLRQSYTTWQCGTHTLSLARPRIMGILNVTPDSFSDGGKNFDAKAAIKRGLQMLDEGADIIDVGGESTRPGHTPVDPKEEAERVVPVVRELLKAGALVSIDTRHAEVARMCVRLGVQIINDVSGFTDPEMVKVAADSKCGCIVMHWNKEGLGAHVERKRVALDDSRPARPEAARSLTSQRRFTLPEEAPIMRQIMGFLGDQARILMRAGVSHDRICIDPGPGFDKFADEDIVIQRATRSMVSMGYPLMCAVSRKRFVGAVSGVSTAGDRDAATQAICIAAITNGARILRVHDVAGAAQAINSFWAMTEKDSRQGFVALGSNVGDRVAYLARATQLIDEIPLTCVVSVSHAYETEPAYGIATPVANAVAEIRTELHPLVLLGELLKVEDTLGRIRKSGEEGHGPRTIDCDLLWVEGEEHAGQRLTLPHPLLGERDYVLVPMEDLMHDPVRFLTHSGVEVLPSDQRVGHVTADLGEVVWE</sequence>
<dbReference type="InterPro" id="IPR011005">
    <property type="entry name" value="Dihydropteroate_synth-like_sf"/>
</dbReference>
<keyword evidence="14" id="KW-0289">Folate biosynthesis</keyword>
<dbReference type="SUPFAM" id="SSF55083">
    <property type="entry name" value="6-hydroxymethyl-7,8-dihydropterin pyrophosphokinase, HPPK"/>
    <property type="match status" value="1"/>
</dbReference>
<dbReference type="Gene3D" id="3.20.20.20">
    <property type="entry name" value="Dihydropteroate synthase-like"/>
    <property type="match status" value="1"/>
</dbReference>
<evidence type="ECO:0000256" key="3">
    <source>
        <dbReference type="ARBA" id="ARBA00001946"/>
    </source>
</evidence>
<evidence type="ECO:0000256" key="6">
    <source>
        <dbReference type="ARBA" id="ARBA00009503"/>
    </source>
</evidence>
<comment type="cofactor">
    <cofactor evidence="3">
        <name>Mg(2+)</name>
        <dbReference type="ChEBI" id="CHEBI:18420"/>
    </cofactor>
</comment>
<evidence type="ECO:0000259" key="16">
    <source>
        <dbReference type="PROSITE" id="PS50972"/>
    </source>
</evidence>
<dbReference type="CDD" id="cd00483">
    <property type="entry name" value="HPPK"/>
    <property type="match status" value="1"/>
</dbReference>
<comment type="pathway">
    <text evidence="4">Cofactor biosynthesis; tetrahydrofolate biosynthesis; 7,8-dihydrofolate from 2-amino-4-hydroxy-6-hydroxymethyl-7,8-dihydropteridine diphosphate and 4-aminobenzoate: step 1/2.</text>
</comment>
<evidence type="ECO:0000256" key="1">
    <source>
        <dbReference type="ARBA" id="ARBA00000012"/>
    </source>
</evidence>
<evidence type="ECO:0000256" key="15">
    <source>
        <dbReference type="ARBA" id="ARBA00023268"/>
    </source>
</evidence>
<comment type="similarity">
    <text evidence="6">Belongs to the DHPS family.</text>
</comment>
<evidence type="ECO:0000256" key="5">
    <source>
        <dbReference type="ARBA" id="ARBA00005051"/>
    </source>
</evidence>
<protein>
    <submittedName>
        <fullName evidence="17">Dihydropteroate synthase 1</fullName>
    </submittedName>
</protein>
<dbReference type="Pfam" id="PF00809">
    <property type="entry name" value="Pterin_bind"/>
    <property type="match status" value="1"/>
</dbReference>
<keyword evidence="9" id="KW-0479">Metal-binding</keyword>
<comment type="pathway">
    <text evidence="5">Cofactor biosynthesis; tetrahydrofolate biosynthesis; 2-amino-4-hydroxy-6-hydroxymethyl-7,8-dihydropteridine diphosphate from 7,8-dihydroneopterin triphosphate: step 4/4.</text>
</comment>
<keyword evidence="13" id="KW-0460">Magnesium</keyword>